<dbReference type="RefSeq" id="WP_117321483.1">
    <property type="nucleotide sequence ID" value="NZ_QVTD01000003.1"/>
</dbReference>
<dbReference type="Pfam" id="PF07849">
    <property type="entry name" value="DUF1641"/>
    <property type="match status" value="1"/>
</dbReference>
<reference evidence="1 2" key="1">
    <citation type="submission" date="2018-08" db="EMBL/GenBank/DDBJ databases">
        <title>Bacillus chawlae sp. nov., Bacillus glennii sp. nov., and Bacillus saganii sp. nov. Isolated from the Vehicle Assembly Building at Kennedy Space Center where the Viking Spacecraft were Assembled.</title>
        <authorList>
            <person name="Seuylemezian A."/>
            <person name="Vaishampayan P."/>
        </authorList>
    </citation>
    <scope>NUCLEOTIDE SEQUENCE [LARGE SCALE GENOMIC DNA]</scope>
    <source>
        <strain evidence="1 2">V44-8</strain>
    </source>
</reference>
<proteinExistence type="predicted"/>
<evidence type="ECO:0000313" key="2">
    <source>
        <dbReference type="Proteomes" id="UP000262939"/>
    </source>
</evidence>
<dbReference type="InterPro" id="IPR012440">
    <property type="entry name" value="DUF1641"/>
</dbReference>
<sequence length="186" mass="21208">MAKAIKQIQKLEYSEEDKRKKDLLEVENALLENKEAILESLQVLKHMHNRGFLTLLRGLFGQGDKVLHVLVKTADTPETANMLKNLLLLAGTLGTLNVKQLEPFILKINSGIARVAQTEETDDKIGYFDMARALKDPEINRSVSLLLNFLKGMGQDTEPLERNTQLPEDQLYQHIPREKHGMHERD</sequence>
<dbReference type="EMBL" id="QVTD01000003">
    <property type="protein sequence ID" value="RFU65308.1"/>
    <property type="molecule type" value="Genomic_DNA"/>
</dbReference>
<accession>A0A372LG79</accession>
<name>A0A372LG79_9BACI</name>
<evidence type="ECO:0000313" key="1">
    <source>
        <dbReference type="EMBL" id="RFU65308.1"/>
    </source>
</evidence>
<dbReference type="AlphaFoldDB" id="A0A372LG79"/>
<dbReference type="PANTHER" id="PTHR38433">
    <property type="match status" value="1"/>
</dbReference>
<protein>
    <submittedName>
        <fullName evidence="1">DUF1641 domain-containing protein</fullName>
    </submittedName>
</protein>
<organism evidence="1 2">
    <name type="scientific">Peribacillus glennii</name>
    <dbReference type="NCBI Taxonomy" id="2303991"/>
    <lineage>
        <taxon>Bacteria</taxon>
        <taxon>Bacillati</taxon>
        <taxon>Bacillota</taxon>
        <taxon>Bacilli</taxon>
        <taxon>Bacillales</taxon>
        <taxon>Bacillaceae</taxon>
        <taxon>Peribacillus</taxon>
    </lineage>
</organism>
<comment type="caution">
    <text evidence="1">The sequence shown here is derived from an EMBL/GenBank/DDBJ whole genome shotgun (WGS) entry which is preliminary data.</text>
</comment>
<dbReference type="Proteomes" id="UP000262939">
    <property type="component" value="Unassembled WGS sequence"/>
</dbReference>
<gene>
    <name evidence="1" type="ORF">D0466_05255</name>
</gene>
<keyword evidence="2" id="KW-1185">Reference proteome</keyword>
<dbReference type="PANTHER" id="PTHR38433:SF1">
    <property type="entry name" value="DUF1641 DOMAIN-CONTAINING PROTEIN"/>
    <property type="match status" value="1"/>
</dbReference>
<dbReference type="OrthoDB" id="147801at2"/>